<organism evidence="1 2">
    <name type="scientific">Hyalomma asiaticum</name>
    <name type="common">Tick</name>
    <dbReference type="NCBI Taxonomy" id="266040"/>
    <lineage>
        <taxon>Eukaryota</taxon>
        <taxon>Metazoa</taxon>
        <taxon>Ecdysozoa</taxon>
        <taxon>Arthropoda</taxon>
        <taxon>Chelicerata</taxon>
        <taxon>Arachnida</taxon>
        <taxon>Acari</taxon>
        <taxon>Parasitiformes</taxon>
        <taxon>Ixodida</taxon>
        <taxon>Ixodoidea</taxon>
        <taxon>Ixodidae</taxon>
        <taxon>Hyalomminae</taxon>
        <taxon>Hyalomma</taxon>
    </lineage>
</organism>
<sequence length="162" mass="17826">MSGKESKERWEAAAQCQLLPALQEFERRKRGGWGTEATFLAGSPPFPSLLASCVRTPAGQKELALGCSLPPLLTLFPRHATVPPRHFPYPNFQPSKFVTAADARKWLFHKLLAITARPLTTAAKRAVHMASSARRSLRRPCRAPAQLLYSSCSAEECVVPVC</sequence>
<dbReference type="EMBL" id="CM023482">
    <property type="protein sequence ID" value="KAH6937877.1"/>
    <property type="molecule type" value="Genomic_DNA"/>
</dbReference>
<protein>
    <submittedName>
        <fullName evidence="1">Uncharacterized protein</fullName>
    </submittedName>
</protein>
<proteinExistence type="predicted"/>
<name>A0ACB7SRV5_HYAAI</name>
<keyword evidence="2" id="KW-1185">Reference proteome</keyword>
<evidence type="ECO:0000313" key="1">
    <source>
        <dbReference type="EMBL" id="KAH6937877.1"/>
    </source>
</evidence>
<comment type="caution">
    <text evidence="1">The sequence shown here is derived from an EMBL/GenBank/DDBJ whole genome shotgun (WGS) entry which is preliminary data.</text>
</comment>
<gene>
    <name evidence="1" type="ORF">HPB50_004717</name>
</gene>
<evidence type="ECO:0000313" key="2">
    <source>
        <dbReference type="Proteomes" id="UP000821845"/>
    </source>
</evidence>
<accession>A0ACB7SRV5</accession>
<reference evidence="1" key="1">
    <citation type="submission" date="2020-05" db="EMBL/GenBank/DDBJ databases">
        <title>Large-scale comparative analyses of tick genomes elucidate their genetic diversity and vector capacities.</title>
        <authorList>
            <person name="Jia N."/>
            <person name="Wang J."/>
            <person name="Shi W."/>
            <person name="Du L."/>
            <person name="Sun Y."/>
            <person name="Zhan W."/>
            <person name="Jiang J."/>
            <person name="Wang Q."/>
            <person name="Zhang B."/>
            <person name="Ji P."/>
            <person name="Sakyi L.B."/>
            <person name="Cui X."/>
            <person name="Yuan T."/>
            <person name="Jiang B."/>
            <person name="Yang W."/>
            <person name="Lam T.T.-Y."/>
            <person name="Chang Q."/>
            <person name="Ding S."/>
            <person name="Wang X."/>
            <person name="Zhu J."/>
            <person name="Ruan X."/>
            <person name="Zhao L."/>
            <person name="Wei J."/>
            <person name="Que T."/>
            <person name="Du C."/>
            <person name="Cheng J."/>
            <person name="Dai P."/>
            <person name="Han X."/>
            <person name="Huang E."/>
            <person name="Gao Y."/>
            <person name="Liu J."/>
            <person name="Shao H."/>
            <person name="Ye R."/>
            <person name="Li L."/>
            <person name="Wei W."/>
            <person name="Wang X."/>
            <person name="Wang C."/>
            <person name="Yang T."/>
            <person name="Huo Q."/>
            <person name="Li W."/>
            <person name="Guo W."/>
            <person name="Chen H."/>
            <person name="Zhou L."/>
            <person name="Ni X."/>
            <person name="Tian J."/>
            <person name="Zhou Y."/>
            <person name="Sheng Y."/>
            <person name="Liu T."/>
            <person name="Pan Y."/>
            <person name="Xia L."/>
            <person name="Li J."/>
            <person name="Zhao F."/>
            <person name="Cao W."/>
        </authorList>
    </citation>
    <scope>NUCLEOTIDE SEQUENCE</scope>
    <source>
        <strain evidence="1">Hyas-2018</strain>
    </source>
</reference>
<dbReference type="Proteomes" id="UP000821845">
    <property type="component" value="Chromosome 2"/>
</dbReference>